<accession>A0ABS8S905</accession>
<dbReference type="EMBL" id="JACEIK010000339">
    <property type="protein sequence ID" value="MCD7455298.1"/>
    <property type="molecule type" value="Genomic_DNA"/>
</dbReference>
<name>A0ABS8S905_DATST</name>
<gene>
    <name evidence="1" type="ORF">HAX54_027767</name>
</gene>
<dbReference type="Proteomes" id="UP000823775">
    <property type="component" value="Unassembled WGS sequence"/>
</dbReference>
<evidence type="ECO:0008006" key="3">
    <source>
        <dbReference type="Google" id="ProtNLM"/>
    </source>
</evidence>
<proteinExistence type="predicted"/>
<keyword evidence="2" id="KW-1185">Reference proteome</keyword>
<comment type="caution">
    <text evidence="1">The sequence shown here is derived from an EMBL/GenBank/DDBJ whole genome shotgun (WGS) entry which is preliminary data.</text>
</comment>
<organism evidence="1 2">
    <name type="scientific">Datura stramonium</name>
    <name type="common">Jimsonweed</name>
    <name type="synonym">Common thornapple</name>
    <dbReference type="NCBI Taxonomy" id="4076"/>
    <lineage>
        <taxon>Eukaryota</taxon>
        <taxon>Viridiplantae</taxon>
        <taxon>Streptophyta</taxon>
        <taxon>Embryophyta</taxon>
        <taxon>Tracheophyta</taxon>
        <taxon>Spermatophyta</taxon>
        <taxon>Magnoliopsida</taxon>
        <taxon>eudicotyledons</taxon>
        <taxon>Gunneridae</taxon>
        <taxon>Pentapetalae</taxon>
        <taxon>asterids</taxon>
        <taxon>lamiids</taxon>
        <taxon>Solanales</taxon>
        <taxon>Solanaceae</taxon>
        <taxon>Solanoideae</taxon>
        <taxon>Datureae</taxon>
        <taxon>Datura</taxon>
    </lineage>
</organism>
<evidence type="ECO:0000313" key="1">
    <source>
        <dbReference type="EMBL" id="MCD7455298.1"/>
    </source>
</evidence>
<protein>
    <recommendedName>
        <fullName evidence="3">Transposase MuDR plant domain-containing protein</fullName>
    </recommendedName>
</protein>
<reference evidence="1 2" key="1">
    <citation type="journal article" date="2021" name="BMC Genomics">
        <title>Datura genome reveals duplications of psychoactive alkaloid biosynthetic genes and high mutation rate following tissue culture.</title>
        <authorList>
            <person name="Rajewski A."/>
            <person name="Carter-House D."/>
            <person name="Stajich J."/>
            <person name="Litt A."/>
        </authorList>
    </citation>
    <scope>NUCLEOTIDE SEQUENCE [LARGE SCALE GENOMIC DNA]</scope>
    <source>
        <strain evidence="1">AR-01</strain>
    </source>
</reference>
<sequence>MGNAHYSKILIVDNESLHNFIVVPDTSTTPQIDVPSSRYGHGCTDFDTNFDTYNYHCYDFRDGAETSRSPQVSKIPRVSEVQAQVETDAHAATHIGEGVDNFDCDTLNDAYESDEMDDSGDDYDNDLQPADDIPQNTPFYGKNVPFLYNLQDRLEVYISIRESEDVGCKVWLHDKESDLKSEQLFSNKEILKTTVKLWNLRVNREFTVWESKKDYWTIKCKRRKSGCDRMLKGQKTPINL</sequence>
<evidence type="ECO:0000313" key="2">
    <source>
        <dbReference type="Proteomes" id="UP000823775"/>
    </source>
</evidence>